<dbReference type="InterPro" id="IPR008921">
    <property type="entry name" value="DNA_pol3_clamp-load_cplx_C"/>
</dbReference>
<comment type="similarity">
    <text evidence="7">Belongs to the DNA polymerase HolA subunit family.</text>
</comment>
<comment type="caution">
    <text evidence="11">The sequence shown here is derived from an EMBL/GenBank/DDBJ whole genome shotgun (WGS) entry which is preliminary data.</text>
</comment>
<evidence type="ECO:0000256" key="7">
    <source>
        <dbReference type="ARBA" id="ARBA00034754"/>
    </source>
</evidence>
<evidence type="ECO:0000313" key="11">
    <source>
        <dbReference type="EMBL" id="OKH31715.1"/>
    </source>
</evidence>
<dbReference type="Gene3D" id="3.40.50.300">
    <property type="entry name" value="P-loop containing nucleotide triphosphate hydrolases"/>
    <property type="match status" value="1"/>
</dbReference>
<dbReference type="InterPro" id="IPR027417">
    <property type="entry name" value="P-loop_NTPase"/>
</dbReference>
<accession>A0A1U7I5X6</accession>
<dbReference type="GO" id="GO:0009360">
    <property type="term" value="C:DNA polymerase III complex"/>
    <property type="evidence" value="ECO:0007669"/>
    <property type="project" value="InterPro"/>
</dbReference>
<organism evidence="11 12">
    <name type="scientific">[Phormidium ambiguum] IAM M-71</name>
    <dbReference type="NCBI Taxonomy" id="454136"/>
    <lineage>
        <taxon>Bacteria</taxon>
        <taxon>Bacillati</taxon>
        <taxon>Cyanobacteriota</taxon>
        <taxon>Cyanophyceae</taxon>
        <taxon>Oscillatoriophycideae</taxon>
        <taxon>Aerosakkonematales</taxon>
        <taxon>Aerosakkonemataceae</taxon>
        <taxon>Floridanema</taxon>
    </lineage>
</organism>
<dbReference type="Gene3D" id="1.20.272.10">
    <property type="match status" value="1"/>
</dbReference>
<keyword evidence="4" id="KW-0548">Nucleotidyltransferase</keyword>
<dbReference type="InterPro" id="IPR048466">
    <property type="entry name" value="DNA_pol3_delta-like_C"/>
</dbReference>
<evidence type="ECO:0000256" key="3">
    <source>
        <dbReference type="ARBA" id="ARBA00022679"/>
    </source>
</evidence>
<dbReference type="Gene3D" id="1.10.8.60">
    <property type="match status" value="1"/>
</dbReference>
<dbReference type="PANTHER" id="PTHR34388:SF1">
    <property type="entry name" value="DNA POLYMERASE III SUBUNIT DELTA"/>
    <property type="match status" value="1"/>
</dbReference>
<evidence type="ECO:0000256" key="5">
    <source>
        <dbReference type="ARBA" id="ARBA00022705"/>
    </source>
</evidence>
<dbReference type="STRING" id="454136.NIES2119_28125"/>
<dbReference type="Proteomes" id="UP000185860">
    <property type="component" value="Unassembled WGS sequence"/>
</dbReference>
<dbReference type="SUPFAM" id="SSF52540">
    <property type="entry name" value="P-loop containing nucleoside triphosphate hydrolases"/>
    <property type="match status" value="1"/>
</dbReference>
<evidence type="ECO:0000256" key="4">
    <source>
        <dbReference type="ARBA" id="ARBA00022695"/>
    </source>
</evidence>
<dbReference type="GO" id="GO:0003887">
    <property type="term" value="F:DNA-directed DNA polymerase activity"/>
    <property type="evidence" value="ECO:0007669"/>
    <property type="project" value="UniProtKB-KW"/>
</dbReference>
<evidence type="ECO:0000256" key="2">
    <source>
        <dbReference type="ARBA" id="ARBA00017703"/>
    </source>
</evidence>
<dbReference type="NCBIfam" id="TIGR01128">
    <property type="entry name" value="holA"/>
    <property type="match status" value="1"/>
</dbReference>
<dbReference type="AlphaFoldDB" id="A0A1U7I5X6"/>
<dbReference type="OrthoDB" id="581300at2"/>
<evidence type="ECO:0000256" key="6">
    <source>
        <dbReference type="ARBA" id="ARBA00022932"/>
    </source>
</evidence>
<dbReference type="GO" id="GO:0006261">
    <property type="term" value="P:DNA-templated DNA replication"/>
    <property type="evidence" value="ECO:0007669"/>
    <property type="project" value="TreeGrafter"/>
</dbReference>
<keyword evidence="5" id="KW-0235">DNA replication</keyword>
<dbReference type="InterPro" id="IPR005790">
    <property type="entry name" value="DNA_polIII_delta"/>
</dbReference>
<dbReference type="Pfam" id="PF06144">
    <property type="entry name" value="DNA_pol3_delta"/>
    <property type="match status" value="1"/>
</dbReference>
<proteinExistence type="inferred from homology"/>
<feature type="domain" description="DNA polymerase III delta subunit-like C-terminal" evidence="10">
    <location>
        <begin position="201"/>
        <end position="308"/>
    </location>
</feature>
<protein>
    <recommendedName>
        <fullName evidence="2">DNA polymerase III subunit delta</fullName>
        <ecNumber evidence="1">2.7.7.7</ecNumber>
    </recommendedName>
</protein>
<dbReference type="EC" id="2.7.7.7" evidence="1"/>
<evidence type="ECO:0000313" key="12">
    <source>
        <dbReference type="Proteomes" id="UP000185860"/>
    </source>
</evidence>
<dbReference type="RefSeq" id="WP_073596802.1">
    <property type="nucleotide sequence ID" value="NZ_MRCE01000047.1"/>
</dbReference>
<comment type="catalytic activity">
    <reaction evidence="8">
        <text>DNA(n) + a 2'-deoxyribonucleoside 5'-triphosphate = DNA(n+1) + diphosphate</text>
        <dbReference type="Rhea" id="RHEA:22508"/>
        <dbReference type="Rhea" id="RHEA-COMP:17339"/>
        <dbReference type="Rhea" id="RHEA-COMP:17340"/>
        <dbReference type="ChEBI" id="CHEBI:33019"/>
        <dbReference type="ChEBI" id="CHEBI:61560"/>
        <dbReference type="ChEBI" id="CHEBI:173112"/>
        <dbReference type="EC" id="2.7.7.7"/>
    </reaction>
</comment>
<dbReference type="SUPFAM" id="SSF48019">
    <property type="entry name" value="post-AAA+ oligomerization domain-like"/>
    <property type="match status" value="1"/>
</dbReference>
<feature type="domain" description="DNA polymerase III delta N-terminal" evidence="9">
    <location>
        <begin position="4"/>
        <end position="121"/>
    </location>
</feature>
<dbReference type="PANTHER" id="PTHR34388">
    <property type="entry name" value="DNA POLYMERASE III SUBUNIT DELTA"/>
    <property type="match status" value="1"/>
</dbReference>
<evidence type="ECO:0000256" key="1">
    <source>
        <dbReference type="ARBA" id="ARBA00012417"/>
    </source>
</evidence>
<dbReference type="Pfam" id="PF21694">
    <property type="entry name" value="DNA_pol3_delta_C"/>
    <property type="match status" value="1"/>
</dbReference>
<evidence type="ECO:0000256" key="8">
    <source>
        <dbReference type="ARBA" id="ARBA00049244"/>
    </source>
</evidence>
<reference evidence="11 12" key="1">
    <citation type="submission" date="2016-11" db="EMBL/GenBank/DDBJ databases">
        <title>Draft Genome Sequences of Nine Cyanobacterial Strains from Diverse Habitats.</title>
        <authorList>
            <person name="Zhu T."/>
            <person name="Hou S."/>
            <person name="Lu X."/>
            <person name="Hess W.R."/>
        </authorList>
    </citation>
    <scope>NUCLEOTIDE SEQUENCE [LARGE SCALE GENOMIC DNA]</scope>
    <source>
        <strain evidence="11 12">IAM M-71</strain>
    </source>
</reference>
<evidence type="ECO:0000259" key="10">
    <source>
        <dbReference type="Pfam" id="PF21694"/>
    </source>
</evidence>
<evidence type="ECO:0000259" key="9">
    <source>
        <dbReference type="Pfam" id="PF06144"/>
    </source>
</evidence>
<dbReference type="GO" id="GO:0003677">
    <property type="term" value="F:DNA binding"/>
    <property type="evidence" value="ECO:0007669"/>
    <property type="project" value="InterPro"/>
</dbReference>
<dbReference type="InterPro" id="IPR010372">
    <property type="entry name" value="DNA_pol3_delta_N"/>
</dbReference>
<sequence length="326" mass="36754">MPIYLYWGEDDFTLQKAVVDLRESVLDPHWASFNYDKIFADRPDAILQALNQAMTPPFGMGQRFVWLVDTNIGQHCPEQLLAELERTLPFVPETSTLLLTSRSKPDERLKGTKLLKKYAQIREFALIPPWKTDQIIQRVKQAAQEAGVRLAPAALELLAHSVGNDTRLLNSELAKLQLFSWNHREALEVETVAKLVTANTQNSLQLAGAIIQGDAAKALVLVADLINRNEPALRIVATLIGQFRTWLWVKLMTQEGERDEKAIAKAAEVANPKRIYFLQQEVRSLDLKQLSQSLPILLELEVSLKQGAEPIATLQTKAIELCQIYK</sequence>
<keyword evidence="6" id="KW-0239">DNA-directed DNA polymerase</keyword>
<dbReference type="EMBL" id="MRCE01000047">
    <property type="protein sequence ID" value="OKH31715.1"/>
    <property type="molecule type" value="Genomic_DNA"/>
</dbReference>
<keyword evidence="3" id="KW-0808">Transferase</keyword>
<gene>
    <name evidence="11" type="ORF">NIES2119_28125</name>
</gene>
<name>A0A1U7I5X6_9CYAN</name>